<feature type="chain" id="PRO_5043751511" evidence="2">
    <location>
        <begin position="23"/>
        <end position="222"/>
    </location>
</feature>
<evidence type="ECO:0000256" key="1">
    <source>
        <dbReference type="SAM" id="MobiDB-lite"/>
    </source>
</evidence>
<proteinExistence type="predicted"/>
<dbReference type="AlphaFoldDB" id="A0AAV0WWI2"/>
<keyword evidence="4" id="KW-1185">Reference proteome</keyword>
<evidence type="ECO:0000313" key="3">
    <source>
        <dbReference type="EMBL" id="CAI6360073.1"/>
    </source>
</evidence>
<comment type="caution">
    <text evidence="3">The sequence shown here is derived from an EMBL/GenBank/DDBJ whole genome shotgun (WGS) entry which is preliminary data.</text>
</comment>
<evidence type="ECO:0000313" key="4">
    <source>
        <dbReference type="Proteomes" id="UP001160148"/>
    </source>
</evidence>
<protein>
    <submittedName>
        <fullName evidence="3">Uncharacterized protein</fullName>
    </submittedName>
</protein>
<dbReference type="Proteomes" id="UP001160148">
    <property type="component" value="Unassembled WGS sequence"/>
</dbReference>
<evidence type="ECO:0000256" key="2">
    <source>
        <dbReference type="SAM" id="SignalP"/>
    </source>
</evidence>
<feature type="signal peptide" evidence="2">
    <location>
        <begin position="1"/>
        <end position="22"/>
    </location>
</feature>
<dbReference type="EMBL" id="CARXXK010000003">
    <property type="protein sequence ID" value="CAI6360073.1"/>
    <property type="molecule type" value="Genomic_DNA"/>
</dbReference>
<organism evidence="3 4">
    <name type="scientific">Macrosiphum euphorbiae</name>
    <name type="common">potato aphid</name>
    <dbReference type="NCBI Taxonomy" id="13131"/>
    <lineage>
        <taxon>Eukaryota</taxon>
        <taxon>Metazoa</taxon>
        <taxon>Ecdysozoa</taxon>
        <taxon>Arthropoda</taxon>
        <taxon>Hexapoda</taxon>
        <taxon>Insecta</taxon>
        <taxon>Pterygota</taxon>
        <taxon>Neoptera</taxon>
        <taxon>Paraneoptera</taxon>
        <taxon>Hemiptera</taxon>
        <taxon>Sternorrhyncha</taxon>
        <taxon>Aphidomorpha</taxon>
        <taxon>Aphidoidea</taxon>
        <taxon>Aphididae</taxon>
        <taxon>Macrosiphini</taxon>
        <taxon>Macrosiphum</taxon>
    </lineage>
</organism>
<feature type="region of interest" description="Disordered" evidence="1">
    <location>
        <begin position="82"/>
        <end position="128"/>
    </location>
</feature>
<keyword evidence="2" id="KW-0732">Signal</keyword>
<name>A0AAV0WWI2_9HEMI</name>
<feature type="compositionally biased region" description="Low complexity" evidence="1">
    <location>
        <begin position="112"/>
        <end position="125"/>
    </location>
</feature>
<sequence length="222" mass="24810">MASSTIIILISIVSIASITAEAVNIDSADTDWINTHVDKFPETTGRRNLQTRIVPKYYGLDVWHMLDLRPKLQPLNTLSKPTKAERIESQHDAGWRSRRQIDGKTLGEDGGSSSLSSLASSSSPSNVNGEHVYPVSVENWILQQLKIEEMNRILEPTLGNRRRRLASGEEISSDNNTTADPTVPIDAHKMIEVKCLLTLSLPVSLPTECIQFYFRSLFKTIH</sequence>
<accession>A0AAV0WWI2</accession>
<gene>
    <name evidence="3" type="ORF">MEUPH1_LOCUS15414</name>
</gene>
<feature type="compositionally biased region" description="Basic and acidic residues" evidence="1">
    <location>
        <begin position="82"/>
        <end position="107"/>
    </location>
</feature>
<reference evidence="3 4" key="1">
    <citation type="submission" date="2023-01" db="EMBL/GenBank/DDBJ databases">
        <authorList>
            <person name="Whitehead M."/>
        </authorList>
    </citation>
    <scope>NUCLEOTIDE SEQUENCE [LARGE SCALE GENOMIC DNA]</scope>
</reference>